<dbReference type="SUPFAM" id="SSF52540">
    <property type="entry name" value="P-loop containing nucleoside triphosphate hydrolases"/>
    <property type="match status" value="1"/>
</dbReference>
<feature type="compositionally biased region" description="Acidic residues" evidence="13">
    <location>
        <begin position="435"/>
        <end position="448"/>
    </location>
</feature>
<reference evidence="18" key="2">
    <citation type="submission" date="2025-04" db="UniProtKB">
        <authorList>
            <consortium name="RefSeq"/>
        </authorList>
    </citation>
    <scope>IDENTIFICATION</scope>
</reference>
<dbReference type="Proteomes" id="UP001165740">
    <property type="component" value="Chromosome 3"/>
</dbReference>
<feature type="compositionally biased region" description="Polar residues" evidence="13">
    <location>
        <begin position="201"/>
        <end position="212"/>
    </location>
</feature>
<dbReference type="OrthoDB" id="513595at2759"/>
<evidence type="ECO:0000256" key="6">
    <source>
        <dbReference type="ARBA" id="ARBA00023015"/>
    </source>
</evidence>
<dbReference type="InterPro" id="IPR058903">
    <property type="entry name" value="Spectrin_YLPM1-like"/>
</dbReference>
<feature type="compositionally biased region" description="Basic and acidic residues" evidence="13">
    <location>
        <begin position="1308"/>
        <end position="1321"/>
    </location>
</feature>
<dbReference type="Proteomes" id="UP000076420">
    <property type="component" value="Unassembled WGS sequence"/>
</dbReference>
<evidence type="ECO:0000313" key="18">
    <source>
        <dbReference type="RefSeq" id="XP_013065808.1"/>
    </source>
</evidence>
<dbReference type="VEuPathDB" id="VectorBase:BGLB016283"/>
<sequence length="1852" mass="206479">MYNWNAQMRGTGFPMHPQQMMQYQGMQQSFQPGMPYQGPMQPQNWGPQQPPNYQGMGAPAMGMMMGQTWMPQAPGMYPTGYADPMAMAGVMGGMNPMPPMQPPPEEKPPLPAEPPPPLPNEKPPPPQEQAKPPLPAQSKSKWDQTTKSTDLNSQYKPGVASNQPQGPMMPGIATNQTPGPMMPGIANNQPPNQMMPGVAGSQVQGPMLQNMNAASLAPQPAPPHLPPTNQSQTATEPAIGRPQTKPPPDPALVAELDRINQERQLFLDQYKQWKKQYDDWREQNQNHPNKEQFQQYLEQWQTYEQQMELRRSTIDSQKQAVLEKLSLTSYGVTVMADSVDPVKKTAEGVKASRWDSAKKETPPSNQAFGRPNSARDDPSLTRTNLSENKGGPPSTVSEKKFDSKEQSVFQGKPNLREQVSSPSGQVKIPGIGDDDKGEEDMNLDEDENGVGGIIESRQQAAEKMWMSGGQPESSADTSGLPSYQLDANNSNNWNTWNQAPGGPDQGQWGNQGSSFGPQGPDFQAGPRMGNNFYGGPNFPGGPRQGPDFQGGPRPDFHGGPRLGPDYHGGPRMGADFHGGPRMGAGFQSGPRMMGPNFQGGPKMGPDFQGGPRIGPDFQQETVPDFQDGPRAGTDFQGGPRPGPDVQGGPRPGSDFQGGPRSGPDFQDGPRPGPDFQGGPRPGPDFQGGPRQGFPNQARFQGRDNFRGRGRGDWNNMRGNGPRFGRPGMNEGPRFPGPPNNETEFPEEETFNQGPGEENNPDFEHDNSYLDNPFFNGPVPDRGRGQRGRGGRGGEFQRGGMGPDFPMGRGSDFQSGRGGDMGRGRGELPMGRGSDSQRGTRGGGSDFMLGRGGEFQRGRGEEFQRGRGGEFQRGRGGQFQRGPDDMFSDGPDSNFFDAEEGPGRGGFQFRGRGRGQAPLLRSQPPSLLDVNFDDCMRERFPDFDPSCADPEEESFRREQFMDDPGFQDNNFLEEGIRPMGRGRGRGFSEPSEFENFEEGAPQRGRGMLRGRGLLDRGRGLLRPRGGLNNEPSFEDISYGARGRGRGMPGFDEFPDRPVELDEPEDAFPESFANRGRGRGAGRGMRGRGGFGDLQEFEDFGEGPPIEGPFRGRGRGGVPFGRGRGRGMGAGPWSNDPDMEPHLLGHLGPEDGRDSLGPLRGKELPLGPFEGEPDLKKPRFDLELPIDTDRRGKKPYPPHARDPFDPYRDPFADPYHRFPDPYFRDPYLDAHYGFDRLAFDRYGPLPPDRKPFIPAESIDYGHGGLNKEKKSIIPAEVIDYGHGQASDTKSSAPQSVLERERAGLFAAGSKDGDSVDMHRDRNMGKGVGDWPASRDYRDADYRDDYGDRGSRDMDLRSREHAAPSGFGYGSEREEGRFRSRLLADEDMRFGRRGEPDYPERLADEREDHFGRVRFGARGDDRRIHDYDSRGDALSSSKMDERISFPRGEDSYGPRRDDYLRLHDEDIRGGRGLPHRDSFARDPYSRDERDPYRGESTFGRIPSPAPGTPPTSASLTEPETVKIEDILCPPGRLTRPPQIVVIIRGLPGSGKTYISKLIREKETNYGGSAARMLCLDDYFMVESDKEVIDPDTGKKVKKKVMEYEYEQALEEAYRQSLLKSFKKTVDDGFFPFIILDATNERVAHFSEFWSYAKSRGFQVYVGELKVDVATCIQRNVHNWTEWDIEKVKNNWEQLPCHYIRLDLRWLLQEESIPEVVMEESAAGAKEVQEKKEGQEEEEEETPSDGIYVKSKWELDTSEETLDKLDGIRVSKKHILEHQSLNEYLQLDQMDDEYNTRESLPGKKRVRWADLEEKKVQNRRRNLGFIVGQTQQDWDRITDDDFANKALNQTKYFYKS</sequence>
<evidence type="ECO:0000313" key="17">
    <source>
        <dbReference type="Proteomes" id="UP001165740"/>
    </source>
</evidence>
<comment type="subcellular location">
    <subcellularLocation>
        <location evidence="1">Nucleus speckle</location>
    </subcellularLocation>
</comment>
<feature type="region of interest" description="Disordered" evidence="13">
    <location>
        <begin position="942"/>
        <end position="1206"/>
    </location>
</feature>
<dbReference type="PANTHER" id="PTHR13413">
    <property type="entry name" value="YLP MOTIF CONTAINING PROTEIN NUCLEAR PROTEIN ZAP"/>
    <property type="match status" value="1"/>
</dbReference>
<evidence type="ECO:0000256" key="9">
    <source>
        <dbReference type="ARBA" id="ARBA00058677"/>
    </source>
</evidence>
<feature type="compositionally biased region" description="Basic and acidic residues" evidence="13">
    <location>
        <begin position="1137"/>
        <end position="1152"/>
    </location>
</feature>
<dbReference type="Pfam" id="PF13671">
    <property type="entry name" value="AAA_33"/>
    <property type="match status" value="1"/>
</dbReference>
<feature type="region of interest" description="Disordered" evidence="13">
    <location>
        <begin position="1303"/>
        <end position="1327"/>
    </location>
</feature>
<feature type="compositionally biased region" description="Gly residues" evidence="13">
    <location>
        <begin position="1077"/>
        <end position="1090"/>
    </location>
</feature>
<feature type="compositionally biased region" description="Gly residues" evidence="13">
    <location>
        <begin position="1113"/>
        <end position="1128"/>
    </location>
</feature>
<evidence type="ECO:0000256" key="5">
    <source>
        <dbReference type="ARBA" id="ARBA00022843"/>
    </source>
</evidence>
<proteinExistence type="predicted"/>
<dbReference type="RefSeq" id="XP_013065808.1">
    <property type="nucleotide sequence ID" value="XM_013210354.2"/>
</dbReference>
<feature type="region of interest" description="Disordered" evidence="13">
    <location>
        <begin position="1342"/>
        <end position="1370"/>
    </location>
</feature>
<feature type="compositionally biased region" description="Basic and acidic residues" evidence="13">
    <location>
        <begin position="853"/>
        <end position="872"/>
    </location>
</feature>
<evidence type="ECO:0000256" key="12">
    <source>
        <dbReference type="ARBA" id="ARBA00083294"/>
    </source>
</evidence>
<dbReference type="Gene3D" id="3.40.50.300">
    <property type="entry name" value="P-loop containing nucleotide triphosphate hydrolases"/>
    <property type="match status" value="1"/>
</dbReference>
<keyword evidence="17" id="KW-1185">Reference proteome</keyword>
<keyword evidence="4" id="KW-1017">Isopeptide bond</keyword>
<dbReference type="VEuPathDB" id="VectorBase:BGLAX_039356"/>
<feature type="compositionally biased region" description="Basic and acidic residues" evidence="13">
    <location>
        <begin position="1197"/>
        <end position="1206"/>
    </location>
</feature>
<evidence type="ECO:0000256" key="11">
    <source>
        <dbReference type="ARBA" id="ARBA00068971"/>
    </source>
</evidence>
<dbReference type="GO" id="GO:0032204">
    <property type="term" value="P:regulation of telomere maintenance"/>
    <property type="evidence" value="ECO:0007669"/>
    <property type="project" value="TreeGrafter"/>
</dbReference>
<name>A0A2C9K7J6_BIOGL</name>
<feature type="compositionally biased region" description="Basic and acidic residues" evidence="13">
    <location>
        <begin position="1342"/>
        <end position="1359"/>
    </location>
</feature>
<dbReference type="GO" id="GO:0016607">
    <property type="term" value="C:nuclear speck"/>
    <property type="evidence" value="ECO:0007669"/>
    <property type="project" value="UniProtKB-SubCell"/>
</dbReference>
<keyword evidence="5" id="KW-0832">Ubl conjugation</keyword>
<evidence type="ECO:0000313" key="15">
    <source>
        <dbReference type="EnsemblMetazoa" id="BGLB016283-PD"/>
    </source>
</evidence>
<evidence type="ECO:0000256" key="10">
    <source>
        <dbReference type="ARBA" id="ARBA00065932"/>
    </source>
</evidence>
<comment type="subunit">
    <text evidence="10">Interacts with PPP1CA and NCOA5. Forms a complex with ILF2, ILF3, KHDRBS1, RBMX, NCOA5 and PPP1CA.</text>
</comment>
<dbReference type="PANTHER" id="PTHR13413:SF0">
    <property type="entry name" value="YLP MOTIF-CONTAINING PROTEIN 1"/>
    <property type="match status" value="1"/>
</dbReference>
<evidence type="ECO:0000256" key="2">
    <source>
        <dbReference type="ARBA" id="ARBA00022481"/>
    </source>
</evidence>
<feature type="domain" description="YLPM1-like spectrin repeat" evidence="14">
    <location>
        <begin position="255"/>
        <end position="321"/>
    </location>
</feature>
<keyword evidence="6" id="KW-0805">Transcription regulation</keyword>
<dbReference type="FunFam" id="3.40.50.300:FF:000399">
    <property type="entry name" value="YLP motif containing 1"/>
    <property type="match status" value="1"/>
</dbReference>
<evidence type="ECO:0000256" key="13">
    <source>
        <dbReference type="SAM" id="MobiDB-lite"/>
    </source>
</evidence>
<dbReference type="InterPro" id="IPR027417">
    <property type="entry name" value="P-loop_NTPase"/>
</dbReference>
<dbReference type="EnsemblMetazoa" id="BGLB016283-RD">
    <property type="protein sequence ID" value="BGLB016283-PD"/>
    <property type="gene ID" value="BGLB016283"/>
</dbReference>
<feature type="compositionally biased region" description="Polar residues" evidence="13">
    <location>
        <begin position="137"/>
        <end position="165"/>
    </location>
</feature>
<feature type="region of interest" description="Disordered" evidence="13">
    <location>
        <begin position="1467"/>
        <end position="1515"/>
    </location>
</feature>
<feature type="compositionally biased region" description="Basic and acidic residues" evidence="13">
    <location>
        <begin position="1171"/>
        <end position="1188"/>
    </location>
</feature>
<dbReference type="InterPro" id="IPR026314">
    <property type="entry name" value="YLP_motif_con_p1"/>
</dbReference>
<feature type="compositionally biased region" description="Low complexity" evidence="13">
    <location>
        <begin position="488"/>
        <end position="497"/>
    </location>
</feature>
<evidence type="ECO:0000256" key="8">
    <source>
        <dbReference type="ARBA" id="ARBA00023242"/>
    </source>
</evidence>
<dbReference type="KEGG" id="bgt:106054479"/>
<reference evidence="15" key="1">
    <citation type="submission" date="2020-05" db="UniProtKB">
        <authorList>
            <consortium name="EnsemblMetazoa"/>
        </authorList>
    </citation>
    <scope>IDENTIFICATION</scope>
    <source>
        <strain evidence="15">BB02</strain>
    </source>
</reference>
<dbReference type="GeneID" id="106054479"/>
<keyword evidence="3" id="KW-0678">Repressor</keyword>
<evidence type="ECO:0000256" key="1">
    <source>
        <dbReference type="ARBA" id="ARBA00004324"/>
    </source>
</evidence>
<feature type="region of interest" description="Disordered" evidence="13">
    <location>
        <begin position="336"/>
        <end position="926"/>
    </location>
</feature>
<dbReference type="OMA" id="RGQMGQG"/>
<comment type="function">
    <text evidence="9">Plays a role in the reduction of telomerase activity during differentiation of embryonic stem cells by binding to the core promoter of TERT and controlling its down-regulation.</text>
</comment>
<gene>
    <name evidence="15" type="primary">106054479</name>
    <name evidence="18" type="synonym">LOC106054479</name>
</gene>
<feature type="compositionally biased region" description="Basic and acidic residues" evidence="13">
    <location>
        <begin position="700"/>
        <end position="711"/>
    </location>
</feature>
<feature type="compositionally biased region" description="Basic and acidic residues" evidence="13">
    <location>
        <begin position="340"/>
        <end position="361"/>
    </location>
</feature>
<feature type="compositionally biased region" description="Gly residues" evidence="13">
    <location>
        <begin position="839"/>
        <end position="852"/>
    </location>
</feature>
<feature type="compositionally biased region" description="Pro residues" evidence="13">
    <location>
        <begin position="96"/>
        <end position="135"/>
    </location>
</feature>
<feature type="compositionally biased region" description="Polar residues" evidence="13">
    <location>
        <begin position="507"/>
        <end position="516"/>
    </location>
</feature>
<keyword evidence="8" id="KW-0539">Nucleus</keyword>
<evidence type="ECO:0000313" key="16">
    <source>
        <dbReference type="Proteomes" id="UP000076420"/>
    </source>
</evidence>
<organism evidence="15 16">
    <name type="scientific">Biomphalaria glabrata</name>
    <name type="common">Bloodfluke planorb</name>
    <name type="synonym">Freshwater snail</name>
    <dbReference type="NCBI Taxonomy" id="6526"/>
    <lineage>
        <taxon>Eukaryota</taxon>
        <taxon>Metazoa</taxon>
        <taxon>Spiralia</taxon>
        <taxon>Lophotrochozoa</taxon>
        <taxon>Mollusca</taxon>
        <taxon>Gastropoda</taxon>
        <taxon>Heterobranchia</taxon>
        <taxon>Euthyneura</taxon>
        <taxon>Panpulmonata</taxon>
        <taxon>Hygrophila</taxon>
        <taxon>Lymnaeoidea</taxon>
        <taxon>Planorbidae</taxon>
        <taxon>Biomphalaria</taxon>
    </lineage>
</organism>
<keyword evidence="7" id="KW-0804">Transcription</keyword>
<feature type="region of interest" description="Disordered" evidence="13">
    <location>
        <begin position="96"/>
        <end position="251"/>
    </location>
</feature>
<feature type="compositionally biased region" description="Polar residues" evidence="13">
    <location>
        <begin position="470"/>
        <end position="487"/>
    </location>
</feature>
<evidence type="ECO:0000259" key="14">
    <source>
        <dbReference type="Pfam" id="PF26583"/>
    </source>
</evidence>
<protein>
    <recommendedName>
        <fullName evidence="11">YLP motif-containing protein 1</fullName>
    </recommendedName>
    <alternativeName>
        <fullName evidence="12">Nuclear protein ZAP3</fullName>
    </alternativeName>
</protein>
<accession>A0A2C9K7J6</accession>
<evidence type="ECO:0000256" key="3">
    <source>
        <dbReference type="ARBA" id="ARBA00022491"/>
    </source>
</evidence>
<feature type="region of interest" description="Disordered" evidence="13">
    <location>
        <begin position="1716"/>
        <end position="1741"/>
    </location>
</feature>
<feature type="compositionally biased region" description="Basic and acidic residues" evidence="13">
    <location>
        <begin position="1467"/>
        <end position="1490"/>
    </location>
</feature>
<evidence type="ECO:0000256" key="7">
    <source>
        <dbReference type="ARBA" id="ARBA00023163"/>
    </source>
</evidence>
<dbReference type="Pfam" id="PF26583">
    <property type="entry name" value="Spectrin_YLPM1"/>
    <property type="match status" value="1"/>
</dbReference>
<feature type="compositionally biased region" description="Gly residues" evidence="13">
    <location>
        <begin position="790"/>
        <end position="801"/>
    </location>
</feature>
<dbReference type="STRING" id="6526.A0A2C9K7J6"/>
<evidence type="ECO:0000256" key="4">
    <source>
        <dbReference type="ARBA" id="ARBA00022499"/>
    </source>
</evidence>
<keyword evidence="2" id="KW-0488">Methylation</keyword>